<accession>A0ACC2PES6</accession>
<reference evidence="1" key="1">
    <citation type="submission" date="2023-04" db="EMBL/GenBank/DDBJ databases">
        <title>A chromosome-level genome assembly of the parasitoid wasp Eretmocerus hayati.</title>
        <authorList>
            <person name="Zhong Y."/>
            <person name="Liu S."/>
            <person name="Liu Y."/>
        </authorList>
    </citation>
    <scope>NUCLEOTIDE SEQUENCE</scope>
    <source>
        <strain evidence="1">ZJU_SS_LIU_2023</strain>
    </source>
</reference>
<name>A0ACC2PES6_9HYME</name>
<dbReference type="EMBL" id="CM056742">
    <property type="protein sequence ID" value="KAJ8681079.1"/>
    <property type="molecule type" value="Genomic_DNA"/>
</dbReference>
<proteinExistence type="predicted"/>
<sequence>MVHEPSPLLAKQNCVLYYIEWVGALCDMSCGSVFEILNGKLVHIVERSIVGFLTSMLRVLTLLRIFTLDCTARAITSEPQVGGVQIFKGPIESPHSHSPDHDECDAEVTKDRLKRKAKDNPEQPPAQILRTELPSAGAGVLARLPERENLKKSMRRARREDLPANPNSLNDLGDVPHRFTRTLKDDRFLIHDSGISPTSRVLVYATKQNLEYLAKSTTWLFDGTFKVAAAIFLQLFTILGIIRRTRDGVEDEAALPLAYAFLSYEEEVQYTSAPQAVQTAALKNGINNCKPQKIIAEFKKGILNAYMTVFPLATILCCFFHLGQSVLREIQGSGLFAEYCNQDRRFYSQVHMTLALAFVPVDQKKDIHPLNPLRMLSRLVIPTYDQTNLLMYGVSICLRYRSFDTNAV</sequence>
<organism evidence="1 2">
    <name type="scientific">Eretmocerus hayati</name>
    <dbReference type="NCBI Taxonomy" id="131215"/>
    <lineage>
        <taxon>Eukaryota</taxon>
        <taxon>Metazoa</taxon>
        <taxon>Ecdysozoa</taxon>
        <taxon>Arthropoda</taxon>
        <taxon>Hexapoda</taxon>
        <taxon>Insecta</taxon>
        <taxon>Pterygota</taxon>
        <taxon>Neoptera</taxon>
        <taxon>Endopterygota</taxon>
        <taxon>Hymenoptera</taxon>
        <taxon>Apocrita</taxon>
        <taxon>Proctotrupomorpha</taxon>
        <taxon>Chalcidoidea</taxon>
        <taxon>Aphelinidae</taxon>
        <taxon>Aphelininae</taxon>
        <taxon>Eretmocerus</taxon>
    </lineage>
</organism>
<evidence type="ECO:0000313" key="2">
    <source>
        <dbReference type="Proteomes" id="UP001239111"/>
    </source>
</evidence>
<dbReference type="Proteomes" id="UP001239111">
    <property type="component" value="Chromosome 2"/>
</dbReference>
<evidence type="ECO:0000313" key="1">
    <source>
        <dbReference type="EMBL" id="KAJ8681079.1"/>
    </source>
</evidence>
<protein>
    <submittedName>
        <fullName evidence="1">Uncharacterized protein</fullName>
    </submittedName>
</protein>
<gene>
    <name evidence="1" type="ORF">QAD02_016866</name>
</gene>
<comment type="caution">
    <text evidence="1">The sequence shown here is derived from an EMBL/GenBank/DDBJ whole genome shotgun (WGS) entry which is preliminary data.</text>
</comment>
<keyword evidence="2" id="KW-1185">Reference proteome</keyword>